<comment type="caution">
    <text evidence="2">The sequence shown here is derived from an EMBL/GenBank/DDBJ whole genome shotgun (WGS) entry which is preliminary data.</text>
</comment>
<evidence type="ECO:0000313" key="3">
    <source>
        <dbReference type="Proteomes" id="UP000573499"/>
    </source>
</evidence>
<keyword evidence="3" id="KW-1185">Reference proteome</keyword>
<feature type="compositionally biased region" description="Pro residues" evidence="1">
    <location>
        <begin position="49"/>
        <end position="59"/>
    </location>
</feature>
<reference evidence="2 3" key="1">
    <citation type="submission" date="2020-07" db="EMBL/GenBank/DDBJ databases">
        <title>Novel species isolated from subtropical streams in China.</title>
        <authorList>
            <person name="Lu H."/>
        </authorList>
    </citation>
    <scope>NUCLEOTIDE SEQUENCE [LARGE SCALE GENOMIC DNA]</scope>
    <source>
        <strain evidence="2 3">LX47W</strain>
    </source>
</reference>
<evidence type="ECO:0000256" key="1">
    <source>
        <dbReference type="SAM" id="MobiDB-lite"/>
    </source>
</evidence>
<dbReference type="AlphaFoldDB" id="A0A7W2F841"/>
<name>A0A7W2F841_9BURK</name>
<sequence>MIPVNTLTSPLVPVRRAHSTPEPDIPPPKPEKEPPPDEMPSPDHAPIEEPTPPRAPIQT</sequence>
<proteinExistence type="predicted"/>
<evidence type="ECO:0000313" key="2">
    <source>
        <dbReference type="EMBL" id="MBA5686875.1"/>
    </source>
</evidence>
<gene>
    <name evidence="2" type="ORF">H3H39_07370</name>
</gene>
<dbReference type="Proteomes" id="UP000573499">
    <property type="component" value="Unassembled WGS sequence"/>
</dbReference>
<organism evidence="2 3">
    <name type="scientific">Rugamonas apoptosis</name>
    <dbReference type="NCBI Taxonomy" id="2758570"/>
    <lineage>
        <taxon>Bacteria</taxon>
        <taxon>Pseudomonadati</taxon>
        <taxon>Pseudomonadota</taxon>
        <taxon>Betaproteobacteria</taxon>
        <taxon>Burkholderiales</taxon>
        <taxon>Oxalobacteraceae</taxon>
        <taxon>Telluria group</taxon>
        <taxon>Rugamonas</taxon>
    </lineage>
</organism>
<dbReference type="EMBL" id="JACEZU010000003">
    <property type="protein sequence ID" value="MBA5686875.1"/>
    <property type="molecule type" value="Genomic_DNA"/>
</dbReference>
<protein>
    <submittedName>
        <fullName evidence="2">Uncharacterized protein</fullName>
    </submittedName>
</protein>
<feature type="region of interest" description="Disordered" evidence="1">
    <location>
        <begin position="1"/>
        <end position="59"/>
    </location>
</feature>
<accession>A0A7W2F841</accession>